<dbReference type="GeneID" id="121103422"/>
<evidence type="ECO:0000313" key="4">
    <source>
        <dbReference type="Proteomes" id="UP000261680"/>
    </source>
</evidence>
<feature type="region of interest" description="Disordered" evidence="2">
    <location>
        <begin position="350"/>
        <end position="425"/>
    </location>
</feature>
<feature type="domain" description="Spermatogenesis-associated protein 2 PUB-like" evidence="3">
    <location>
        <begin position="85"/>
        <end position="183"/>
    </location>
</feature>
<proteinExistence type="inferred from homology"/>
<dbReference type="PANTHER" id="PTHR15326:SF9">
    <property type="entry name" value="SPERMATOGENESIS-ASSOCIATED PROTEIN 2"/>
    <property type="match status" value="1"/>
</dbReference>
<feature type="compositionally biased region" description="Basic residues" evidence="2">
    <location>
        <begin position="200"/>
        <end position="209"/>
    </location>
</feature>
<comment type="similarity">
    <text evidence="1">Belongs to the SPATA2 family.</text>
</comment>
<evidence type="ECO:0000313" key="5">
    <source>
        <dbReference type="RefSeq" id="XP_040489327.1"/>
    </source>
</evidence>
<gene>
    <name evidence="5" type="primary">LOC121103422</name>
</gene>
<organism evidence="4 5">
    <name type="scientific">Ursus maritimus</name>
    <name type="common">Polar bear</name>
    <name type="synonym">Thalarctos maritimus</name>
    <dbReference type="NCBI Taxonomy" id="29073"/>
    <lineage>
        <taxon>Eukaryota</taxon>
        <taxon>Metazoa</taxon>
        <taxon>Chordata</taxon>
        <taxon>Craniata</taxon>
        <taxon>Vertebrata</taxon>
        <taxon>Euteleostomi</taxon>
        <taxon>Mammalia</taxon>
        <taxon>Eutheria</taxon>
        <taxon>Laurasiatheria</taxon>
        <taxon>Carnivora</taxon>
        <taxon>Caniformia</taxon>
        <taxon>Ursidae</taxon>
        <taxon>Ursus</taxon>
    </lineage>
</organism>
<name>A0A8M1G445_URSMA</name>
<dbReference type="AlphaFoldDB" id="A0A8M1G445"/>
<dbReference type="PANTHER" id="PTHR15326">
    <property type="entry name" value="SPERMATOGENESIS-ASSOCIATED PROTEIN 2/TAMOZHENNIC"/>
    <property type="match status" value="1"/>
</dbReference>
<dbReference type="GO" id="GO:0005737">
    <property type="term" value="C:cytoplasm"/>
    <property type="evidence" value="ECO:0007669"/>
    <property type="project" value="TreeGrafter"/>
</dbReference>
<dbReference type="Gene3D" id="1.20.58.2190">
    <property type="match status" value="1"/>
</dbReference>
<evidence type="ECO:0000256" key="1">
    <source>
        <dbReference type="ARBA" id="ARBA00038142"/>
    </source>
</evidence>
<dbReference type="Pfam" id="PF21388">
    <property type="entry name" value="SPATA2_PUB-like"/>
    <property type="match status" value="1"/>
</dbReference>
<feature type="compositionally biased region" description="Polar residues" evidence="2">
    <location>
        <begin position="381"/>
        <end position="391"/>
    </location>
</feature>
<dbReference type="InterPro" id="IPR048839">
    <property type="entry name" value="SPATA2_PUB-like"/>
</dbReference>
<evidence type="ECO:0000259" key="3">
    <source>
        <dbReference type="Pfam" id="PF21388"/>
    </source>
</evidence>
<reference evidence="5" key="1">
    <citation type="submission" date="2025-08" db="UniProtKB">
        <authorList>
            <consortium name="RefSeq"/>
        </authorList>
    </citation>
    <scope>IDENTIFICATION</scope>
    <source>
        <tissue evidence="5">Whole blood</tissue>
    </source>
</reference>
<dbReference type="Proteomes" id="UP000261680">
    <property type="component" value="Unplaced"/>
</dbReference>
<dbReference type="KEGG" id="umr:121103422"/>
<feature type="region of interest" description="Disordered" evidence="2">
    <location>
        <begin position="200"/>
        <end position="242"/>
    </location>
</feature>
<dbReference type="RefSeq" id="XP_040489327.1">
    <property type="nucleotide sequence ID" value="XM_040633393.1"/>
</dbReference>
<sequence>MSQPRPPGLGEAAPETLLADLISYYQEEAGVGRLRVCRQAALTHRAQQLLDTGAPTQFRPPELPVPGLGTTHSWGAPGPAQHVCHKLVQALEFLELISVNLLLFPWRKEIRSLKTYTGSFTYQVRPVLSEHTLHTLLGRLGYAATSEAEFSLVQAISKEDAEQVVFEIFLVRVACEAILETSSRRVLGLGREKLARPHLRHSSGRRLVKAHNCPKGAQPGPGLPEGLGSERALAEGPDPQSAVPVALSLPEVSTLPCAPLAGPLLPLDSQRRARTRSDSDEFLTCYSDLVLHRTPLFPKDLLVSSLKGDQVQGPGLAPSPPSGEAVTSLASSAEWALVSDAAPEDRVVTTPSQLCLPPGPQLSGKSLDPKPKAQREPATPGTDTVPPNTFSEMDELCEGLSHLLGPPILAGHPRGFPGSGVEENG</sequence>
<evidence type="ECO:0000256" key="2">
    <source>
        <dbReference type="SAM" id="MobiDB-lite"/>
    </source>
</evidence>
<accession>A0A8M1G445</accession>
<keyword evidence="4" id="KW-1185">Reference proteome</keyword>
<protein>
    <submittedName>
        <fullName evidence="5">Spermatogenesis-associated protein 2-like protein</fullName>
    </submittedName>
</protein>
<dbReference type="OrthoDB" id="9837000at2759"/>